<reference evidence="17" key="1">
    <citation type="submission" date="2016-10" db="EMBL/GenBank/DDBJ databases">
        <authorList>
            <person name="Varghese N."/>
            <person name="Submissions S."/>
        </authorList>
    </citation>
    <scope>NUCLEOTIDE SEQUENCE [LARGE SCALE GENOMIC DNA]</scope>
    <source>
        <strain evidence="17">CGMCC 1.6854</strain>
    </source>
</reference>
<evidence type="ECO:0000256" key="11">
    <source>
        <dbReference type="ARBA" id="ARBA00023264"/>
    </source>
</evidence>
<gene>
    <name evidence="16" type="ORF">SAMN04488137_3053</name>
</gene>
<feature type="active site" evidence="13">
    <location>
        <position position="412"/>
    </location>
</feature>
<organism evidence="16 17">
    <name type="scientific">Fictibacillus solisalsi</name>
    <dbReference type="NCBI Taxonomy" id="459525"/>
    <lineage>
        <taxon>Bacteria</taxon>
        <taxon>Bacillati</taxon>
        <taxon>Bacillota</taxon>
        <taxon>Bacilli</taxon>
        <taxon>Bacillales</taxon>
        <taxon>Fictibacillaceae</taxon>
        <taxon>Fictibacillus</taxon>
    </lineage>
</organism>
<keyword evidence="7 13" id="KW-1133">Transmembrane helix</keyword>
<evidence type="ECO:0000256" key="9">
    <source>
        <dbReference type="ARBA" id="ARBA00023136"/>
    </source>
</evidence>
<evidence type="ECO:0000256" key="6">
    <source>
        <dbReference type="ARBA" id="ARBA00022737"/>
    </source>
</evidence>
<feature type="active site" evidence="13">
    <location>
        <position position="234"/>
    </location>
</feature>
<evidence type="ECO:0000256" key="14">
    <source>
        <dbReference type="NCBIfam" id="TIGR04265"/>
    </source>
</evidence>
<dbReference type="SMART" id="SM00155">
    <property type="entry name" value="PLDc"/>
    <property type="match status" value="2"/>
</dbReference>
<keyword evidence="17" id="KW-1185">Reference proteome</keyword>
<evidence type="ECO:0000256" key="8">
    <source>
        <dbReference type="ARBA" id="ARBA00023098"/>
    </source>
</evidence>
<evidence type="ECO:0000313" key="16">
    <source>
        <dbReference type="EMBL" id="SDN01140.1"/>
    </source>
</evidence>
<keyword evidence="10 13" id="KW-0594">Phospholipid biosynthesis</keyword>
<proteinExistence type="inferred from homology"/>
<evidence type="ECO:0000256" key="12">
    <source>
        <dbReference type="ARBA" id="ARBA00057569"/>
    </source>
</evidence>
<feature type="domain" description="PLD phosphodiesterase" evidence="15">
    <location>
        <begin position="222"/>
        <end position="249"/>
    </location>
</feature>
<dbReference type="PROSITE" id="PS50035">
    <property type="entry name" value="PLD"/>
    <property type="match status" value="2"/>
</dbReference>
<feature type="transmembrane region" description="Helical" evidence="13">
    <location>
        <begin position="41"/>
        <end position="59"/>
    </location>
</feature>
<protein>
    <recommendedName>
        <fullName evidence="13 14">Cardiolipin synthase</fullName>
        <shortName evidence="13">CL synthase</shortName>
        <ecNumber evidence="13 14">2.7.8.-</ecNumber>
    </recommendedName>
</protein>
<dbReference type="Pfam" id="PF13396">
    <property type="entry name" value="PLDc_N"/>
    <property type="match status" value="1"/>
</dbReference>
<dbReference type="AlphaFoldDB" id="A0A1G9XWK1"/>
<feature type="domain" description="PLD phosphodiesterase" evidence="15">
    <location>
        <begin position="400"/>
        <end position="427"/>
    </location>
</feature>
<dbReference type="InterPro" id="IPR025202">
    <property type="entry name" value="PLD-like_dom"/>
</dbReference>
<dbReference type="OrthoDB" id="9762009at2"/>
<dbReference type="EMBL" id="FNHW01000001">
    <property type="protein sequence ID" value="SDN01140.1"/>
    <property type="molecule type" value="Genomic_DNA"/>
</dbReference>
<dbReference type="GO" id="GO:0032049">
    <property type="term" value="P:cardiolipin biosynthetic process"/>
    <property type="evidence" value="ECO:0007669"/>
    <property type="project" value="UniProtKB-UniRule"/>
</dbReference>
<feature type="active site" evidence="13">
    <location>
        <position position="405"/>
    </location>
</feature>
<dbReference type="PANTHER" id="PTHR21248:SF22">
    <property type="entry name" value="PHOSPHOLIPASE D"/>
    <property type="match status" value="1"/>
</dbReference>
<dbReference type="HAMAP" id="MF_01916">
    <property type="entry name" value="Cardiolipin_synth_Cls"/>
    <property type="match status" value="1"/>
</dbReference>
<evidence type="ECO:0000256" key="7">
    <source>
        <dbReference type="ARBA" id="ARBA00022989"/>
    </source>
</evidence>
<accession>A0A1G9XWK1</accession>
<evidence type="ECO:0000256" key="5">
    <source>
        <dbReference type="ARBA" id="ARBA00022692"/>
    </source>
</evidence>
<evidence type="ECO:0000256" key="4">
    <source>
        <dbReference type="ARBA" id="ARBA00022679"/>
    </source>
</evidence>
<dbReference type="SUPFAM" id="SSF56024">
    <property type="entry name" value="Phospholipase D/nuclease"/>
    <property type="match status" value="2"/>
</dbReference>
<keyword evidence="8 13" id="KW-0443">Lipid metabolism</keyword>
<dbReference type="InterPro" id="IPR027379">
    <property type="entry name" value="CLS_N"/>
</dbReference>
<dbReference type="Pfam" id="PF13091">
    <property type="entry name" value="PLDc_2"/>
    <property type="match status" value="2"/>
</dbReference>
<dbReference type="GO" id="GO:0005886">
    <property type="term" value="C:plasma membrane"/>
    <property type="evidence" value="ECO:0007669"/>
    <property type="project" value="UniProtKB-SubCell"/>
</dbReference>
<keyword evidence="9 13" id="KW-0472">Membrane</keyword>
<feature type="transmembrane region" description="Helical" evidence="13">
    <location>
        <begin position="6"/>
        <end position="29"/>
    </location>
</feature>
<dbReference type="InterPro" id="IPR022924">
    <property type="entry name" value="Cardiolipin_synthase"/>
</dbReference>
<comment type="function">
    <text evidence="12 13">Catalyzes the reversible phosphatidyl group transfer from one phosphatidylglycerol molecule to another to form cardiolipin (CL) (diphosphatidylglycerol) and glycerol.</text>
</comment>
<dbReference type="InterPro" id="IPR001736">
    <property type="entry name" value="PLipase_D/transphosphatidylase"/>
</dbReference>
<keyword evidence="5 13" id="KW-0812">Transmembrane</keyword>
<dbReference type="FunFam" id="3.30.870.10:FF:000021">
    <property type="entry name" value="Cardiolipin synthase"/>
    <property type="match status" value="1"/>
</dbReference>
<sequence>MQIFSTHIFSYVLMFFSILNILLAAVIVFKERRDASSTWAWLLVLVFIPLGGFFLYLMLGQNLNRHRLFHWDDRKKLGLEQMLKKQITHIRDGSFEFSSEPERTSQDLIYMQLLNNEAPFTSDNAVDIYTTGGEKFKNLLHDIDQAQNHIHLQYYIIKKDNLGRRIRDALIEKAKQGVKVRVLYDELGSRTLPNNFFADLRKAGGEVEVFFPSKFAFINFRMNYRNHRKIVIIDGKIGYVGGFNIGDEYLGLSPRFGNWRDTHLRIQGKAVLSMQTRFILDWNQASYGHDIDYDPVLYPKEKAKGTVGMQIVTSGPESEWPQIKDGYIKMISMAKKSITIQTPYFIPDASLLDTLRIACHSGVNVNIMIPNKPDHLFVYWASLSNIGGLLKAGANVYIYDNGFIHAKSIVVDDEISSVGTANFDIRSLKLNFEINAFIYNKEVAKQLIDAFQEDVKLSRKLTWEEYQHRSRSIRFRESISRLLSPIL</sequence>
<keyword evidence="3 13" id="KW-0444">Lipid biosynthesis</keyword>
<evidence type="ECO:0000256" key="2">
    <source>
        <dbReference type="ARBA" id="ARBA00022475"/>
    </source>
</evidence>
<keyword evidence="6" id="KW-0677">Repeat</keyword>
<keyword evidence="11 13" id="KW-1208">Phospholipid metabolism</keyword>
<evidence type="ECO:0000256" key="13">
    <source>
        <dbReference type="HAMAP-Rule" id="MF_01916"/>
    </source>
</evidence>
<dbReference type="EC" id="2.7.8.-" evidence="13 14"/>
<dbReference type="CDD" id="cd09112">
    <property type="entry name" value="PLDc_CLS_2"/>
    <property type="match status" value="1"/>
</dbReference>
<keyword evidence="2 13" id="KW-1003">Cell membrane</keyword>
<dbReference type="PANTHER" id="PTHR21248">
    <property type="entry name" value="CARDIOLIPIN SYNTHASE"/>
    <property type="match status" value="1"/>
</dbReference>
<comment type="similarity">
    <text evidence="13">Belongs to the phospholipase D family. Cardiolipin synthase subfamily.</text>
</comment>
<dbReference type="GO" id="GO:0008808">
    <property type="term" value="F:cardiolipin synthase activity"/>
    <property type="evidence" value="ECO:0007669"/>
    <property type="project" value="UniProtKB-UniRule"/>
</dbReference>
<dbReference type="RefSeq" id="WP_090235712.1">
    <property type="nucleotide sequence ID" value="NZ_FNHW01000001.1"/>
</dbReference>
<dbReference type="STRING" id="459525.SAMN04488137_3053"/>
<feature type="active site" evidence="13">
    <location>
        <position position="229"/>
    </location>
</feature>
<dbReference type="NCBIfam" id="TIGR04265">
    <property type="entry name" value="bac_cardiolipin"/>
    <property type="match status" value="1"/>
</dbReference>
<evidence type="ECO:0000259" key="15">
    <source>
        <dbReference type="PROSITE" id="PS50035"/>
    </source>
</evidence>
<dbReference type="FunFam" id="3.30.870.10:FF:000014">
    <property type="entry name" value="Cardiolipin synthase"/>
    <property type="match status" value="1"/>
</dbReference>
<evidence type="ECO:0000256" key="3">
    <source>
        <dbReference type="ARBA" id="ARBA00022516"/>
    </source>
</evidence>
<feature type="active site" evidence="13">
    <location>
        <position position="407"/>
    </location>
</feature>
<name>A0A1G9XWK1_9BACL</name>
<keyword evidence="4 13" id="KW-0808">Transferase</keyword>
<comment type="catalytic activity">
    <reaction evidence="13">
        <text>2 a 1,2-diacyl-sn-glycero-3-phospho-(1'-sn-glycerol) = a cardiolipin + glycerol</text>
        <dbReference type="Rhea" id="RHEA:31451"/>
        <dbReference type="ChEBI" id="CHEBI:17754"/>
        <dbReference type="ChEBI" id="CHEBI:62237"/>
        <dbReference type="ChEBI" id="CHEBI:64716"/>
    </reaction>
</comment>
<dbReference type="InterPro" id="IPR030874">
    <property type="entry name" value="Cardiolipin_synth_Firmi"/>
</dbReference>
<dbReference type="CDD" id="cd09110">
    <property type="entry name" value="PLDc_CLS_1"/>
    <property type="match status" value="1"/>
</dbReference>
<evidence type="ECO:0000256" key="1">
    <source>
        <dbReference type="ARBA" id="ARBA00004651"/>
    </source>
</evidence>
<comment type="subcellular location">
    <subcellularLocation>
        <location evidence="1 13">Cell membrane</location>
        <topology evidence="1 13">Multi-pass membrane protein</topology>
    </subcellularLocation>
</comment>
<dbReference type="Gene3D" id="3.30.870.10">
    <property type="entry name" value="Endonuclease Chain A"/>
    <property type="match status" value="2"/>
</dbReference>
<evidence type="ECO:0000256" key="10">
    <source>
        <dbReference type="ARBA" id="ARBA00023209"/>
    </source>
</evidence>
<evidence type="ECO:0000313" key="17">
    <source>
        <dbReference type="Proteomes" id="UP000199544"/>
    </source>
</evidence>
<feature type="active site" evidence="13">
    <location>
        <position position="227"/>
    </location>
</feature>
<dbReference type="Proteomes" id="UP000199544">
    <property type="component" value="Unassembled WGS sequence"/>
</dbReference>